<keyword evidence="2" id="KW-0805">Transcription regulation</keyword>
<name>A0A081FVV8_9GAMM</name>
<dbReference type="Gene3D" id="3.40.190.10">
    <property type="entry name" value="Periplasmic binding protein-like II"/>
    <property type="match status" value="2"/>
</dbReference>
<dbReference type="Gene3D" id="1.10.10.10">
    <property type="entry name" value="Winged helix-like DNA-binding domain superfamily/Winged helix DNA-binding domain"/>
    <property type="match status" value="1"/>
</dbReference>
<dbReference type="EMBL" id="JMQN01000047">
    <property type="protein sequence ID" value="KEA62663.1"/>
    <property type="molecule type" value="Genomic_DNA"/>
</dbReference>
<dbReference type="InterPro" id="IPR005119">
    <property type="entry name" value="LysR_subst-bd"/>
</dbReference>
<comment type="caution">
    <text evidence="6">The sequence shown here is derived from an EMBL/GenBank/DDBJ whole genome shotgun (WGS) entry which is preliminary data.</text>
</comment>
<sequence length="300" mass="32592">MNQENSTLEPFDVSAPTNRTLNLDALRSFVAICETGSFRRAAVRVNRSPSAISLQMRKLEDLLGTQLLHRDARHVSLTEHGDILLGVARRLLGISDEAMALFQGSPLEGRLRLAAPHDLGISLVPRLLRRLAETHPGIVVDVRLDTSESVKQKLTDGAVNVALFNDIVPSTINAQDLFSEPLKWLMREGGRAIEHDPLPIAVADVGCAWRDAALQALQEADMPYRIAYSSDTSMGQVAALRADLAVSALPLSLADRDLVEVPAAYGMPSLPKTHIRLADDGSEIAKVFAALATMDFPDHV</sequence>
<dbReference type="eggNOG" id="COG0583">
    <property type="taxonomic scope" value="Bacteria"/>
</dbReference>
<evidence type="ECO:0000313" key="6">
    <source>
        <dbReference type="EMBL" id="KEA62663.1"/>
    </source>
</evidence>
<keyword evidence="4" id="KW-0804">Transcription</keyword>
<dbReference type="PANTHER" id="PTHR30579">
    <property type="entry name" value="TRANSCRIPTIONAL REGULATOR"/>
    <property type="match status" value="1"/>
</dbReference>
<evidence type="ECO:0000256" key="1">
    <source>
        <dbReference type="ARBA" id="ARBA00009437"/>
    </source>
</evidence>
<keyword evidence="3" id="KW-0238">DNA-binding</keyword>
<organism evidence="6 7">
    <name type="scientific">Marinobacterium lacunae</name>
    <dbReference type="NCBI Taxonomy" id="1232683"/>
    <lineage>
        <taxon>Bacteria</taxon>
        <taxon>Pseudomonadati</taxon>
        <taxon>Pseudomonadota</taxon>
        <taxon>Gammaproteobacteria</taxon>
        <taxon>Oceanospirillales</taxon>
        <taxon>Oceanospirillaceae</taxon>
        <taxon>Marinobacterium</taxon>
    </lineage>
</organism>
<dbReference type="FunFam" id="1.10.10.10:FF:000001">
    <property type="entry name" value="LysR family transcriptional regulator"/>
    <property type="match status" value="1"/>
</dbReference>
<dbReference type="InterPro" id="IPR036388">
    <property type="entry name" value="WH-like_DNA-bd_sf"/>
</dbReference>
<dbReference type="PANTHER" id="PTHR30579:SF7">
    <property type="entry name" value="HTH-TYPE TRANSCRIPTIONAL REGULATOR LRHA-RELATED"/>
    <property type="match status" value="1"/>
</dbReference>
<dbReference type="InterPro" id="IPR036390">
    <property type="entry name" value="WH_DNA-bd_sf"/>
</dbReference>
<dbReference type="OrthoDB" id="5723059at2"/>
<comment type="similarity">
    <text evidence="1">Belongs to the LysR transcriptional regulatory family.</text>
</comment>
<dbReference type="AlphaFoldDB" id="A0A081FVV8"/>
<proteinExistence type="inferred from homology"/>
<dbReference type="Proteomes" id="UP000028252">
    <property type="component" value="Unassembled WGS sequence"/>
</dbReference>
<dbReference type="PROSITE" id="PS50931">
    <property type="entry name" value="HTH_LYSR"/>
    <property type="match status" value="1"/>
</dbReference>
<dbReference type="Pfam" id="PF03466">
    <property type="entry name" value="LysR_substrate"/>
    <property type="match status" value="1"/>
</dbReference>
<gene>
    <name evidence="6" type="ORF">ADIMK_3135</name>
</gene>
<dbReference type="InterPro" id="IPR000847">
    <property type="entry name" value="LysR_HTH_N"/>
</dbReference>
<dbReference type="PATRIC" id="fig|1232683.4.peg.3085"/>
<dbReference type="STRING" id="1232683.ADIMK_3135"/>
<dbReference type="RefSeq" id="WP_051693015.1">
    <property type="nucleotide sequence ID" value="NZ_JMQN01000047.1"/>
</dbReference>
<dbReference type="SUPFAM" id="SSF53850">
    <property type="entry name" value="Periplasmic binding protein-like II"/>
    <property type="match status" value="1"/>
</dbReference>
<reference evidence="6 7" key="1">
    <citation type="submission" date="2014-04" db="EMBL/GenBank/DDBJ databases">
        <title>Marinobacterium kochiensis sp. nov., isolated from sediment sample collected from Kochi backwaters in Kerala, India.</title>
        <authorList>
            <person name="Singh A."/>
            <person name="Pinnaka A.K."/>
        </authorList>
    </citation>
    <scope>NUCLEOTIDE SEQUENCE [LARGE SCALE GENOMIC DNA]</scope>
    <source>
        <strain evidence="6 7">AK27</strain>
    </source>
</reference>
<dbReference type="Pfam" id="PF00126">
    <property type="entry name" value="HTH_1"/>
    <property type="match status" value="1"/>
</dbReference>
<dbReference type="GO" id="GO:0003700">
    <property type="term" value="F:DNA-binding transcription factor activity"/>
    <property type="evidence" value="ECO:0007669"/>
    <property type="project" value="InterPro"/>
</dbReference>
<accession>A0A081FVV8</accession>
<feature type="domain" description="HTH lysR-type" evidence="5">
    <location>
        <begin position="21"/>
        <end position="78"/>
    </location>
</feature>
<evidence type="ECO:0000256" key="4">
    <source>
        <dbReference type="ARBA" id="ARBA00023163"/>
    </source>
</evidence>
<dbReference type="GO" id="GO:0003677">
    <property type="term" value="F:DNA binding"/>
    <property type="evidence" value="ECO:0007669"/>
    <property type="project" value="UniProtKB-KW"/>
</dbReference>
<dbReference type="InterPro" id="IPR050176">
    <property type="entry name" value="LTTR"/>
</dbReference>
<protein>
    <submittedName>
        <fullName evidence="6">Transcriptional regulator, LysR family</fullName>
    </submittedName>
</protein>
<dbReference type="SUPFAM" id="SSF46785">
    <property type="entry name" value="Winged helix' DNA-binding domain"/>
    <property type="match status" value="1"/>
</dbReference>
<evidence type="ECO:0000313" key="7">
    <source>
        <dbReference type="Proteomes" id="UP000028252"/>
    </source>
</evidence>
<keyword evidence="7" id="KW-1185">Reference proteome</keyword>
<evidence type="ECO:0000259" key="5">
    <source>
        <dbReference type="PROSITE" id="PS50931"/>
    </source>
</evidence>
<evidence type="ECO:0000256" key="2">
    <source>
        <dbReference type="ARBA" id="ARBA00023015"/>
    </source>
</evidence>
<evidence type="ECO:0000256" key="3">
    <source>
        <dbReference type="ARBA" id="ARBA00023125"/>
    </source>
</evidence>